<dbReference type="Proteomes" id="UP000190657">
    <property type="component" value="Unassembled WGS sequence"/>
</dbReference>
<evidence type="ECO:0000313" key="2">
    <source>
        <dbReference type="EMBL" id="SJZ79512.1"/>
    </source>
</evidence>
<proteinExistence type="predicted"/>
<accession>A0A1T4NJS2</accession>
<protein>
    <submittedName>
        <fullName evidence="2">Uncharacterized protein</fullName>
    </submittedName>
</protein>
<gene>
    <name evidence="2" type="ORF">SAMN02745114_01627</name>
</gene>
<reference evidence="2 3" key="1">
    <citation type="submission" date="2017-02" db="EMBL/GenBank/DDBJ databases">
        <authorList>
            <person name="Peterson S.W."/>
        </authorList>
    </citation>
    <scope>NUCLEOTIDE SEQUENCE [LARGE SCALE GENOMIC DNA]</scope>
    <source>
        <strain evidence="2 3">ATCC 51222</strain>
    </source>
</reference>
<sequence length="119" mass="13080">MYKNWSKKTAKRFLVGTLITFVAFFGLTLILVVAISSRDDINIAMSFGEKVLLSIVCALVPVSSLTGFCVGFIRIDELTTKQIVLMVVFCIPMVVLSVPFGFAMLAPTVVKCLKILQKT</sequence>
<feature type="transmembrane region" description="Helical" evidence="1">
    <location>
        <begin position="51"/>
        <end position="73"/>
    </location>
</feature>
<keyword evidence="1" id="KW-1133">Transmembrane helix</keyword>
<feature type="transmembrane region" description="Helical" evidence="1">
    <location>
        <begin position="85"/>
        <end position="106"/>
    </location>
</feature>
<feature type="transmembrane region" description="Helical" evidence="1">
    <location>
        <begin position="12"/>
        <end position="36"/>
    </location>
</feature>
<keyword evidence="1" id="KW-0472">Membrane</keyword>
<organism evidence="2 3">
    <name type="scientific">Eubacterium coprostanoligenes</name>
    <dbReference type="NCBI Taxonomy" id="290054"/>
    <lineage>
        <taxon>Bacteria</taxon>
        <taxon>Bacillati</taxon>
        <taxon>Bacillota</taxon>
        <taxon>Clostridia</taxon>
        <taxon>Eubacteriales</taxon>
        <taxon>Eubacteriaceae</taxon>
        <taxon>Eubacterium</taxon>
    </lineage>
</organism>
<evidence type="ECO:0000256" key="1">
    <source>
        <dbReference type="SAM" id="Phobius"/>
    </source>
</evidence>
<evidence type="ECO:0000313" key="3">
    <source>
        <dbReference type="Proteomes" id="UP000190657"/>
    </source>
</evidence>
<keyword evidence="1" id="KW-0812">Transmembrane</keyword>
<dbReference type="STRING" id="290054.SAMN02745114_01627"/>
<dbReference type="RefSeq" id="WP_078769059.1">
    <property type="nucleotide sequence ID" value="NZ_FUWW01000023.1"/>
</dbReference>
<dbReference type="AlphaFoldDB" id="A0A1T4NJS2"/>
<keyword evidence="3" id="KW-1185">Reference proteome</keyword>
<dbReference type="EMBL" id="FUWW01000023">
    <property type="protein sequence ID" value="SJZ79512.1"/>
    <property type="molecule type" value="Genomic_DNA"/>
</dbReference>
<name>A0A1T4NJS2_9FIRM</name>